<feature type="compositionally biased region" description="Basic and acidic residues" evidence="1">
    <location>
        <begin position="341"/>
        <end position="350"/>
    </location>
</feature>
<reference evidence="2 3" key="1">
    <citation type="journal article" date="2018" name="Nat. Ecol. Evol.">
        <title>Shark genomes provide insights into elasmobranch evolution and the origin of vertebrates.</title>
        <authorList>
            <person name="Hara Y"/>
            <person name="Yamaguchi K"/>
            <person name="Onimaru K"/>
            <person name="Kadota M"/>
            <person name="Koyanagi M"/>
            <person name="Keeley SD"/>
            <person name="Tatsumi K"/>
            <person name="Tanaka K"/>
            <person name="Motone F"/>
            <person name="Kageyama Y"/>
            <person name="Nozu R"/>
            <person name="Adachi N"/>
            <person name="Nishimura O"/>
            <person name="Nakagawa R"/>
            <person name="Tanegashima C"/>
            <person name="Kiyatake I"/>
            <person name="Matsumoto R"/>
            <person name="Murakumo K"/>
            <person name="Nishida K"/>
            <person name="Terakita A"/>
            <person name="Kuratani S"/>
            <person name="Sato K"/>
            <person name="Hyodo S Kuraku.S."/>
        </authorList>
    </citation>
    <scope>NUCLEOTIDE SEQUENCE [LARGE SCALE GENOMIC DNA]</scope>
</reference>
<dbReference type="OrthoDB" id="9937187at2759"/>
<dbReference type="EMBL" id="BEZZ01001386">
    <property type="protein sequence ID" value="GCC18166.1"/>
    <property type="molecule type" value="Genomic_DNA"/>
</dbReference>
<dbReference type="AlphaFoldDB" id="A0A401RJ76"/>
<accession>A0A401RJ76</accession>
<feature type="compositionally biased region" description="Polar residues" evidence="1">
    <location>
        <begin position="100"/>
        <end position="112"/>
    </location>
</feature>
<name>A0A401RJ76_CHIPU</name>
<evidence type="ECO:0000313" key="3">
    <source>
        <dbReference type="Proteomes" id="UP000287033"/>
    </source>
</evidence>
<sequence>MTEVLGDSEPQTESVTLNSETIALPEDGEAPSVRTKVKKDIEQNKKYTCEHHQNTCHLFPQKCTECGNGQHLKRNYQGNGEQTPAIKSCSEDRLIEKRGSPTNGRKSSQKTMNCDDDCELQSDHGQCKVHHIRCYNCGRRKSKQEDDCCGDKCSYSHRCVKEKTDEHYFDSRINDAPSKHLQEKSLFAWNNANPENQTGRAWIRQSSSLLPYDWEDDCEMVDWVIDQYVQDDHSIAAFYKGKIIQTLNDALGITSETANSENLPKTLQNQLLDTNIPDIPKLCSESVVSDCQPAEELPEIESLKPLNSRPPSPCSSPPVLSDIALPPVEPDISQPAEEDQDCKKNPEECD</sequence>
<feature type="compositionally biased region" description="Polar residues" evidence="1">
    <location>
        <begin position="9"/>
        <end position="21"/>
    </location>
</feature>
<proteinExistence type="predicted"/>
<evidence type="ECO:0000313" key="2">
    <source>
        <dbReference type="EMBL" id="GCC18166.1"/>
    </source>
</evidence>
<comment type="caution">
    <text evidence="2">The sequence shown here is derived from an EMBL/GenBank/DDBJ whole genome shotgun (WGS) entry which is preliminary data.</text>
</comment>
<protein>
    <submittedName>
        <fullName evidence="2">Uncharacterized protein</fullName>
    </submittedName>
</protein>
<gene>
    <name evidence="2" type="ORF">chiPu_0017830</name>
</gene>
<keyword evidence="3" id="KW-1185">Reference proteome</keyword>
<feature type="region of interest" description="Disordered" evidence="1">
    <location>
        <begin position="299"/>
        <end position="350"/>
    </location>
</feature>
<feature type="region of interest" description="Disordered" evidence="1">
    <location>
        <begin position="92"/>
        <end position="112"/>
    </location>
</feature>
<evidence type="ECO:0000256" key="1">
    <source>
        <dbReference type="SAM" id="MobiDB-lite"/>
    </source>
</evidence>
<organism evidence="2 3">
    <name type="scientific">Chiloscyllium punctatum</name>
    <name type="common">Brownbanded bambooshark</name>
    <name type="synonym">Hemiscyllium punctatum</name>
    <dbReference type="NCBI Taxonomy" id="137246"/>
    <lineage>
        <taxon>Eukaryota</taxon>
        <taxon>Metazoa</taxon>
        <taxon>Chordata</taxon>
        <taxon>Craniata</taxon>
        <taxon>Vertebrata</taxon>
        <taxon>Chondrichthyes</taxon>
        <taxon>Elasmobranchii</taxon>
        <taxon>Galeomorphii</taxon>
        <taxon>Galeoidea</taxon>
        <taxon>Orectolobiformes</taxon>
        <taxon>Hemiscylliidae</taxon>
        <taxon>Chiloscyllium</taxon>
    </lineage>
</organism>
<dbReference type="Proteomes" id="UP000287033">
    <property type="component" value="Unassembled WGS sequence"/>
</dbReference>
<feature type="region of interest" description="Disordered" evidence="1">
    <location>
        <begin position="1"/>
        <end position="36"/>
    </location>
</feature>